<feature type="transmembrane region" description="Helical" evidence="8">
    <location>
        <begin position="208"/>
        <end position="229"/>
    </location>
</feature>
<gene>
    <name evidence="10" type="ORF">OWO01_13430</name>
</gene>
<keyword evidence="6 8" id="KW-0472">Membrane</keyword>
<dbReference type="Proteomes" id="UP001084197">
    <property type="component" value="Unassembled WGS sequence"/>
</dbReference>
<dbReference type="InterPro" id="IPR050545">
    <property type="entry name" value="Mycobact_MmpL"/>
</dbReference>
<feature type="transmembrane region" description="Helical" evidence="8">
    <location>
        <begin position="241"/>
        <end position="260"/>
    </location>
</feature>
<reference evidence="10" key="1">
    <citation type="submission" date="2022-11" db="EMBL/GenBank/DDBJ databases">
        <title>WGS of Natronobacillus azotifigens 24KS-1, an anaerobic diazotrophic haloalkaliphile from soda-rich habitats.</title>
        <authorList>
            <person name="Sorokin D.Y."/>
            <person name="Merkel A.Y."/>
        </authorList>
    </citation>
    <scope>NUCLEOTIDE SEQUENCE</scope>
    <source>
        <strain evidence="10">24KS-1</strain>
    </source>
</reference>
<dbReference type="Gene3D" id="1.20.1640.10">
    <property type="entry name" value="Multidrug efflux transporter AcrB transmembrane domain"/>
    <property type="match status" value="2"/>
</dbReference>
<feature type="transmembrane region" description="Helical" evidence="8">
    <location>
        <begin position="361"/>
        <end position="385"/>
    </location>
</feature>
<feature type="transmembrane region" description="Helical" evidence="8">
    <location>
        <begin position="1054"/>
        <end position="1075"/>
    </location>
</feature>
<dbReference type="EMBL" id="JAPRAT010000030">
    <property type="protein sequence ID" value="MCZ0704207.1"/>
    <property type="molecule type" value="Genomic_DNA"/>
</dbReference>
<evidence type="ECO:0000256" key="3">
    <source>
        <dbReference type="ARBA" id="ARBA00022475"/>
    </source>
</evidence>
<accession>A0A9J6RF69</accession>
<evidence type="ECO:0000256" key="1">
    <source>
        <dbReference type="ARBA" id="ARBA00004651"/>
    </source>
</evidence>
<comment type="subcellular location">
    <subcellularLocation>
        <location evidence="1">Cell membrane</location>
        <topology evidence="1">Multi-pass membrane protein</topology>
    </subcellularLocation>
</comment>
<evidence type="ECO:0000256" key="8">
    <source>
        <dbReference type="SAM" id="Phobius"/>
    </source>
</evidence>
<comment type="caution">
    <text evidence="10">The sequence shown here is derived from an EMBL/GenBank/DDBJ whole genome shotgun (WGS) entry which is preliminary data.</text>
</comment>
<keyword evidence="3" id="KW-1003">Cell membrane</keyword>
<evidence type="ECO:0000259" key="9">
    <source>
        <dbReference type="Pfam" id="PF03176"/>
    </source>
</evidence>
<evidence type="ECO:0000256" key="4">
    <source>
        <dbReference type="ARBA" id="ARBA00022692"/>
    </source>
</evidence>
<feature type="transmembrane region" description="Helical" evidence="8">
    <location>
        <begin position="1028"/>
        <end position="1047"/>
    </location>
</feature>
<evidence type="ECO:0000256" key="6">
    <source>
        <dbReference type="ARBA" id="ARBA00023136"/>
    </source>
</evidence>
<evidence type="ECO:0000313" key="11">
    <source>
        <dbReference type="Proteomes" id="UP001084197"/>
    </source>
</evidence>
<dbReference type="PANTHER" id="PTHR33406">
    <property type="entry name" value="MEMBRANE PROTEIN MJ1562-RELATED"/>
    <property type="match status" value="1"/>
</dbReference>
<keyword evidence="11" id="KW-1185">Reference proteome</keyword>
<dbReference type="GO" id="GO:0005886">
    <property type="term" value="C:plasma membrane"/>
    <property type="evidence" value="ECO:0007669"/>
    <property type="project" value="UniProtKB-SubCell"/>
</dbReference>
<proteinExistence type="inferred from homology"/>
<feature type="transmembrane region" description="Helical" evidence="8">
    <location>
        <begin position="313"/>
        <end position="340"/>
    </location>
</feature>
<feature type="transmembrane region" description="Helical" evidence="8">
    <location>
        <begin position="1170"/>
        <end position="1194"/>
    </location>
</feature>
<sequence>MAKNEKRQSKGIKGLHINPVIWIVLVTMLYIFSPDISEFVREEGTPSAPDGYPSQVVDELIADDGGFTGNEIIIVYHQEENRSFTEDQKEAIEDRLEELKEKDELEIHDVITPFDSEETEERLLSEDEDLIVAVIQLEIESHEYPELRSTIQDATAVDEVPHYQTGEIVINEDVLISTEEGLNRSTIITVILVFLVLAIVFRSPVAPFIPLVMLGTVYVLSVSFVAILIDRFGFPVSQFTEVFILVVVFGVGTDYCILIMQRFQEEAGNTSDGYQAMKQTMKGARNSILYSAMTGFIGFAAIGLANFELYQSAAGVAFSVLFVIVAMWMLYPFLFFVFGNRIFWPMQSREKKPNNWLWGKLGYFALYKTKYALFIILVATIPLLLTYNNERSFDNLEEIDQSYDSVKAYQLIDDAFGEGNLFFSTLVIESENETWQDVRAIPYLEYVSMNLAKIDRVDDVRTVSRPTGSVVEEAKVPSLAEELQSGLREAIDGLEELSEGQQEMINELEEGESEFDDVEEAMLELIDGVEQLRDGVDEGVAGLEEIQDGLSEGQDGLEEIAVGQQEIISELEGYHDELDQAEQGIMELFDQLEEMNDGLTTMIDGLEEFQAIVDAVDSVDLLDSEVFDQEMIDFFLQNEEEIDESLAQIQEVVEDISVFSDPINELATSMLEVTNTLTEFESVLRTLANDPSEMLDTDESILAELLEQLPENWFEEILPDANTTGDALLGLANFIASLNEQLEASAETIIDLQDELGNFQTNILEELEQLRSMFDRFTDITELFADLEGEIEPTEIPVQLEEMIVGLTTLQEGLSEFLAEDAAIQEQISQFSEAYEQLLAGLSEMNEGTEEIYEGIGEAISGLDEAVLGFSEVGSGLSDIQTGLEEFTQNTDMMREMLYLLIDGLTEMEEGTEEIASGLIEAVDLLGEMVDQSDHPLVGVLFLEEIIESEEFEQVWEQYTTPEEKRVAYLEVELDVNPYSDEAFDLLDEIEEVTAFTLRDTFLEDAPFAIDGLSSNNRDLRDVSNEDFLFTATVMLIGIFLALVILFKSLIIPVYVLISLVLTYYSAMAITEIIFVDWLGYAGVMWATPFFGFVLLMALGVDYSIFLLGRLTDELKEHQEQQEEGNYSEIILDVMKKVGNTVLSAGVILGGTFASLYPAGVLSLMQISTIAIAGIVFYTLILLPLFVPIMFKWIGKYNWWPFK</sequence>
<dbReference type="SUPFAM" id="SSF82866">
    <property type="entry name" value="Multidrug efflux transporter AcrB transmembrane domain"/>
    <property type="match status" value="2"/>
</dbReference>
<keyword evidence="7" id="KW-0175">Coiled coil</keyword>
<feature type="coiled-coil region" evidence="7">
    <location>
        <begin position="571"/>
        <end position="598"/>
    </location>
</feature>
<dbReference type="SUPFAM" id="SSF58100">
    <property type="entry name" value="Bacterial hemolysins"/>
    <property type="match status" value="1"/>
</dbReference>
<feature type="transmembrane region" description="Helical" evidence="8">
    <location>
        <begin position="182"/>
        <end position="201"/>
    </location>
</feature>
<dbReference type="AlphaFoldDB" id="A0A9J6RF69"/>
<dbReference type="Gene3D" id="1.10.287.950">
    <property type="entry name" value="Methyl-accepting chemotaxis protein"/>
    <property type="match status" value="1"/>
</dbReference>
<evidence type="ECO:0000256" key="7">
    <source>
        <dbReference type="SAM" id="Coils"/>
    </source>
</evidence>
<keyword evidence="5 8" id="KW-1133">Transmembrane helix</keyword>
<feature type="coiled-coil region" evidence="7">
    <location>
        <begin position="491"/>
        <end position="521"/>
    </location>
</feature>
<feature type="transmembrane region" description="Helical" evidence="8">
    <location>
        <begin position="287"/>
        <end position="307"/>
    </location>
</feature>
<feature type="domain" description="Membrane transport protein MMPL" evidence="9">
    <location>
        <begin position="58"/>
        <end position="356"/>
    </location>
</feature>
<dbReference type="Pfam" id="PF03176">
    <property type="entry name" value="MMPL"/>
    <property type="match status" value="2"/>
</dbReference>
<feature type="domain" description="Membrane transport protein MMPL" evidence="9">
    <location>
        <begin position="935"/>
        <end position="1200"/>
    </location>
</feature>
<dbReference type="InterPro" id="IPR004869">
    <property type="entry name" value="MMPL_dom"/>
</dbReference>
<feature type="transmembrane region" description="Helical" evidence="8">
    <location>
        <begin position="1087"/>
        <end position="1108"/>
    </location>
</feature>
<dbReference type="SUPFAM" id="SSF58104">
    <property type="entry name" value="Methyl-accepting chemotaxis protein (MCP) signaling domain"/>
    <property type="match status" value="1"/>
</dbReference>
<keyword evidence="4 8" id="KW-0812">Transmembrane</keyword>
<dbReference type="RefSeq" id="WP_268780977.1">
    <property type="nucleotide sequence ID" value="NZ_JAPRAT010000030.1"/>
</dbReference>
<comment type="similarity">
    <text evidence="2">Belongs to the resistance-nodulation-cell division (RND) (TC 2.A.6) family. MmpL subfamily.</text>
</comment>
<feature type="transmembrane region" description="Helical" evidence="8">
    <location>
        <begin position="1142"/>
        <end position="1164"/>
    </location>
</feature>
<dbReference type="PANTHER" id="PTHR33406:SF6">
    <property type="entry name" value="MEMBRANE PROTEIN YDGH-RELATED"/>
    <property type="match status" value="1"/>
</dbReference>
<evidence type="ECO:0000256" key="5">
    <source>
        <dbReference type="ARBA" id="ARBA00022989"/>
    </source>
</evidence>
<name>A0A9J6RF69_9BACI</name>
<evidence type="ECO:0000256" key="2">
    <source>
        <dbReference type="ARBA" id="ARBA00010157"/>
    </source>
</evidence>
<protein>
    <submittedName>
        <fullName evidence="10">MMPL family transporter</fullName>
    </submittedName>
</protein>
<organism evidence="10 11">
    <name type="scientific">Natronobacillus azotifigens</name>
    <dbReference type="NCBI Taxonomy" id="472978"/>
    <lineage>
        <taxon>Bacteria</taxon>
        <taxon>Bacillati</taxon>
        <taxon>Bacillota</taxon>
        <taxon>Bacilli</taxon>
        <taxon>Bacillales</taxon>
        <taxon>Bacillaceae</taxon>
        <taxon>Natronobacillus</taxon>
    </lineage>
</organism>
<evidence type="ECO:0000313" key="10">
    <source>
        <dbReference type="EMBL" id="MCZ0704207.1"/>
    </source>
</evidence>
<feature type="transmembrane region" description="Helical" evidence="8">
    <location>
        <begin position="12"/>
        <end position="32"/>
    </location>
</feature>